<keyword evidence="2" id="KW-0809">Transit peptide</keyword>
<feature type="domain" description="Peptidase M16 N-terminal" evidence="4">
    <location>
        <begin position="49"/>
        <end position="194"/>
    </location>
</feature>
<dbReference type="FunFam" id="3.30.830.10:FF:000039">
    <property type="entry name" value="Ubiquinol-cytochrome c reductase core subunit 2"/>
    <property type="match status" value="1"/>
</dbReference>
<comment type="caution">
    <text evidence="6">The sequence shown here is derived from an EMBL/GenBank/DDBJ whole genome shotgun (WGS) entry which is preliminary data.</text>
</comment>
<dbReference type="Proteomes" id="UP001374579">
    <property type="component" value="Unassembled WGS sequence"/>
</dbReference>
<dbReference type="InterPro" id="IPR011249">
    <property type="entry name" value="Metalloenz_LuxS/M16"/>
</dbReference>
<dbReference type="InterPro" id="IPR011765">
    <property type="entry name" value="Pept_M16_N"/>
</dbReference>
<evidence type="ECO:0000259" key="4">
    <source>
        <dbReference type="Pfam" id="PF00675"/>
    </source>
</evidence>
<comment type="subcellular location">
    <subcellularLocation>
        <location evidence="1">Mitochondrion</location>
    </subcellularLocation>
</comment>
<dbReference type="PANTHER" id="PTHR11851">
    <property type="entry name" value="METALLOPROTEASE"/>
    <property type="match status" value="1"/>
</dbReference>
<evidence type="ECO:0000259" key="5">
    <source>
        <dbReference type="Pfam" id="PF05193"/>
    </source>
</evidence>
<dbReference type="SUPFAM" id="SSF63411">
    <property type="entry name" value="LuxS/MPP-like metallohydrolase"/>
    <property type="match status" value="2"/>
</dbReference>
<evidence type="ECO:0000313" key="6">
    <source>
        <dbReference type="EMBL" id="KAK7111714.1"/>
    </source>
</evidence>
<dbReference type="AlphaFoldDB" id="A0AAN9BV84"/>
<dbReference type="GO" id="GO:0046872">
    <property type="term" value="F:metal ion binding"/>
    <property type="evidence" value="ECO:0007669"/>
    <property type="project" value="InterPro"/>
</dbReference>
<evidence type="ECO:0000256" key="1">
    <source>
        <dbReference type="ARBA" id="ARBA00004173"/>
    </source>
</evidence>
<feature type="domain" description="Peptidase M16 C-terminal" evidence="5">
    <location>
        <begin position="201"/>
        <end position="378"/>
    </location>
</feature>
<protein>
    <submittedName>
        <fullName evidence="6">Uncharacterized protein</fullName>
    </submittedName>
</protein>
<dbReference type="InterPro" id="IPR007863">
    <property type="entry name" value="Peptidase_M16_C"/>
</dbReference>
<dbReference type="Gene3D" id="3.30.830.10">
    <property type="entry name" value="Metalloenzyme, LuxS/M16 peptidase-like"/>
    <property type="match status" value="2"/>
</dbReference>
<dbReference type="EMBL" id="JBAMIC010000002">
    <property type="protein sequence ID" value="KAK7111714.1"/>
    <property type="molecule type" value="Genomic_DNA"/>
</dbReference>
<dbReference type="PANTHER" id="PTHR11851:SF226">
    <property type="entry name" value="CYTOCHROME B-C1 COMPLEX SUBUNIT 2, MITOCHONDRIAL"/>
    <property type="match status" value="1"/>
</dbReference>
<keyword evidence="7" id="KW-1185">Reference proteome</keyword>
<evidence type="ECO:0000256" key="3">
    <source>
        <dbReference type="ARBA" id="ARBA00023128"/>
    </source>
</evidence>
<keyword evidence="3" id="KW-0496">Mitochondrion</keyword>
<reference evidence="6 7" key="1">
    <citation type="submission" date="2024-02" db="EMBL/GenBank/DDBJ databases">
        <title>Chromosome-scale genome assembly of the rough periwinkle Littorina saxatilis.</title>
        <authorList>
            <person name="De Jode A."/>
            <person name="Faria R."/>
            <person name="Formenti G."/>
            <person name="Sims Y."/>
            <person name="Smith T.P."/>
            <person name="Tracey A."/>
            <person name="Wood J.M.D."/>
            <person name="Zagrodzka Z.B."/>
            <person name="Johannesson K."/>
            <person name="Butlin R.K."/>
            <person name="Leder E.H."/>
        </authorList>
    </citation>
    <scope>NUCLEOTIDE SEQUENCE [LARGE SCALE GENOMIC DNA]</scope>
    <source>
        <strain evidence="6">Snail1</strain>
        <tissue evidence="6">Muscle</tissue>
    </source>
</reference>
<evidence type="ECO:0000313" key="7">
    <source>
        <dbReference type="Proteomes" id="UP001374579"/>
    </source>
</evidence>
<sequence length="455" mass="49227">MASVISRSAARTLQVRLYSAAARQETRESSAPLLSQAPKVTKLPNGLTVASIENYSPVSRVALVANAGSRFEDADNLGVTHCLRVASGLTTQNSSAFNITRSVEQAGAEYSCSSTREYMFYKVDCLRDNLDLVTNTLVQATTAPAFRPWELSEVQDYLRLDLATLKAQPNVWTYDLLHQAAFRDTLGRSLYAPDFMLGKYSTEQLLHFMKTYFSTGRLALVGVGVDHDDLLAQAKQFTPFASAAIANDKAKYSGGEIRVDNGGDLTYAAVAVEGPSLAGKDLLHAAVLQNVMGMGPSIKYSQGSGTSRLVQAVTKATTQPFAVSCINANYTDNGLFGFFAVSQAREIEKVLRAAFNQFVSITKSGVEEKDVARAKQQLKAQISMYRECGDALLHDLGEQALGSEEILTTADLFKYVDSINTSDVSSVAKKLVNGKPSMAAVGNLSRTPYLDSLIQ</sequence>
<dbReference type="GO" id="GO:0016020">
    <property type="term" value="C:membrane"/>
    <property type="evidence" value="ECO:0007669"/>
    <property type="project" value="UniProtKB-ARBA"/>
</dbReference>
<proteinExistence type="predicted"/>
<evidence type="ECO:0000256" key="2">
    <source>
        <dbReference type="ARBA" id="ARBA00022946"/>
    </source>
</evidence>
<name>A0AAN9BV84_9CAEN</name>
<gene>
    <name evidence="6" type="ORF">V1264_011302</name>
</gene>
<dbReference type="Pfam" id="PF00675">
    <property type="entry name" value="Peptidase_M16"/>
    <property type="match status" value="1"/>
</dbReference>
<dbReference type="GO" id="GO:0005739">
    <property type="term" value="C:mitochondrion"/>
    <property type="evidence" value="ECO:0007669"/>
    <property type="project" value="UniProtKB-SubCell"/>
</dbReference>
<accession>A0AAN9BV84</accession>
<dbReference type="InterPro" id="IPR050361">
    <property type="entry name" value="MPP/UQCRC_Complex"/>
</dbReference>
<dbReference type="Pfam" id="PF05193">
    <property type="entry name" value="Peptidase_M16_C"/>
    <property type="match status" value="1"/>
</dbReference>
<dbReference type="FunFam" id="3.30.830.10:FF:000021">
    <property type="entry name" value="Cytochrome b-c1 complex subunit 2"/>
    <property type="match status" value="1"/>
</dbReference>
<organism evidence="6 7">
    <name type="scientific">Littorina saxatilis</name>
    <dbReference type="NCBI Taxonomy" id="31220"/>
    <lineage>
        <taxon>Eukaryota</taxon>
        <taxon>Metazoa</taxon>
        <taxon>Spiralia</taxon>
        <taxon>Lophotrochozoa</taxon>
        <taxon>Mollusca</taxon>
        <taxon>Gastropoda</taxon>
        <taxon>Caenogastropoda</taxon>
        <taxon>Littorinimorpha</taxon>
        <taxon>Littorinoidea</taxon>
        <taxon>Littorinidae</taxon>
        <taxon>Littorina</taxon>
    </lineage>
</organism>